<sequence>MKRVIAQSSQKPLPFPAELQDDPHSTKGCAMIDAVLKRLPSCMRLSLSDAARPGPIVLCLITAALLLTAAIPARSASDEIICELTADGVVKCRKPRRIGGDPTPLNKDDLPEWLTGKAGLDAATKVQAK</sequence>
<dbReference type="RefSeq" id="WP_160860481.1">
    <property type="nucleotide sequence ID" value="NZ_WUMK01000006.1"/>
</dbReference>
<keyword evidence="3" id="KW-1185">Reference proteome</keyword>
<dbReference type="AlphaFoldDB" id="A0A6N8SJG5"/>
<dbReference type="EMBL" id="WUMK01000006">
    <property type="protein sequence ID" value="MXN46950.1"/>
    <property type="molecule type" value="Genomic_DNA"/>
</dbReference>
<comment type="caution">
    <text evidence="2">The sequence shown here is derived from an EMBL/GenBank/DDBJ whole genome shotgun (WGS) entry which is preliminary data.</text>
</comment>
<evidence type="ECO:0000313" key="2">
    <source>
        <dbReference type="EMBL" id="MXN46950.1"/>
    </source>
</evidence>
<accession>A0A6N8SJG5</accession>
<gene>
    <name evidence="2" type="ORF">GR138_17285</name>
</gene>
<evidence type="ECO:0000313" key="3">
    <source>
        <dbReference type="Proteomes" id="UP000435802"/>
    </source>
</evidence>
<feature type="region of interest" description="Disordered" evidence="1">
    <location>
        <begin position="1"/>
        <end position="22"/>
    </location>
</feature>
<dbReference type="Proteomes" id="UP000435802">
    <property type="component" value="Unassembled WGS sequence"/>
</dbReference>
<evidence type="ECO:0000256" key="1">
    <source>
        <dbReference type="SAM" id="MobiDB-lite"/>
    </source>
</evidence>
<protein>
    <submittedName>
        <fullName evidence="2">Uncharacterized protein</fullName>
    </submittedName>
</protein>
<feature type="compositionally biased region" description="Polar residues" evidence="1">
    <location>
        <begin position="1"/>
        <end position="11"/>
    </location>
</feature>
<name>A0A6N8SJG5_9HYPH</name>
<organism evidence="2 3">
    <name type="scientific">Shinella kummerowiae</name>
    <dbReference type="NCBI Taxonomy" id="417745"/>
    <lineage>
        <taxon>Bacteria</taxon>
        <taxon>Pseudomonadati</taxon>
        <taxon>Pseudomonadota</taxon>
        <taxon>Alphaproteobacteria</taxon>
        <taxon>Hyphomicrobiales</taxon>
        <taxon>Rhizobiaceae</taxon>
        <taxon>Shinella</taxon>
    </lineage>
</organism>
<proteinExistence type="predicted"/>
<reference evidence="2 3" key="1">
    <citation type="submission" date="2019-12" db="EMBL/GenBank/DDBJ databases">
        <title>Shinella kummerowiae sp. nov., a symbiotic bacterium isolated from root nodules of the herbal legume Kummerowia stipulacea.</title>
        <authorList>
            <person name="Gao J."/>
        </authorList>
    </citation>
    <scope>NUCLEOTIDE SEQUENCE [LARGE SCALE GENOMIC DNA]</scope>
    <source>
        <strain evidence="2 3">CCBAU 25048</strain>
    </source>
</reference>